<accession>A0A6M6A2D1</accession>
<organism evidence="1">
    <name type="scientific">Klebsiella pneumoniae</name>
    <dbReference type="NCBI Taxonomy" id="573"/>
    <lineage>
        <taxon>Bacteria</taxon>
        <taxon>Pseudomonadati</taxon>
        <taxon>Pseudomonadota</taxon>
        <taxon>Gammaproteobacteria</taxon>
        <taxon>Enterobacterales</taxon>
        <taxon>Enterobacteriaceae</taxon>
        <taxon>Klebsiella/Raoultella group</taxon>
        <taxon>Klebsiella</taxon>
        <taxon>Klebsiella pneumoniae complex</taxon>
    </lineage>
</organism>
<keyword evidence="1" id="KW-0614">Plasmid</keyword>
<protein>
    <submittedName>
        <fullName evidence="1">Uncharacterized protein</fullName>
    </submittedName>
</protein>
<proteinExistence type="predicted"/>
<dbReference type="AlphaFoldDB" id="A0A6M6A2D1"/>
<reference evidence="1" key="1">
    <citation type="submission" date="2019-10" db="EMBL/GenBank/DDBJ databases">
        <title>Tracking microevolution events of conjugative virulence plasmid p15WZ-82_Vir during transmission.</title>
        <authorList>
            <person name="Yang X."/>
        </authorList>
    </citation>
    <scope>NUCLEOTIDE SEQUENCE</scope>
    <source>
        <strain evidence="1">PM48TC</strain>
        <plasmid evidence="1">pPM48TC_fusion</plasmid>
    </source>
</reference>
<dbReference type="EMBL" id="MN543581">
    <property type="protein sequence ID" value="QJX13143.1"/>
    <property type="molecule type" value="Genomic_DNA"/>
</dbReference>
<sequence>MQQFSKVEVFSLSAKICDRCGRRAELATSEFQEFLSLDRVAGYGSVFGDGECLRLDLCQHCTKKLLGVWIQSGIIA</sequence>
<name>A0A6M6A2D1_KLEPN</name>
<geneLocation type="plasmid" evidence="1">
    <name>pPM48TC_fusion</name>
</geneLocation>
<evidence type="ECO:0000313" key="1">
    <source>
        <dbReference type="EMBL" id="QJX13143.1"/>
    </source>
</evidence>